<proteinExistence type="predicted"/>
<evidence type="ECO:0000313" key="2">
    <source>
        <dbReference type="Proteomes" id="UP000039324"/>
    </source>
</evidence>
<dbReference type="Proteomes" id="UP000039324">
    <property type="component" value="Unassembled WGS sequence"/>
</dbReference>
<protein>
    <submittedName>
        <fullName evidence="1">Uncharacterized protein</fullName>
    </submittedName>
</protein>
<accession>A0A0G4J642</accession>
<keyword evidence="2" id="KW-1185">Reference proteome</keyword>
<reference evidence="1 2" key="1">
    <citation type="submission" date="2015-02" db="EMBL/GenBank/DDBJ databases">
        <authorList>
            <person name="Chooi Y.-H."/>
        </authorList>
    </citation>
    <scope>NUCLEOTIDE SEQUENCE [LARGE SCALE GENOMIC DNA]</scope>
    <source>
        <strain evidence="1">E3</strain>
    </source>
</reference>
<name>A0A0G4J642_PLABS</name>
<sequence length="149" mass="16309">MAVNSAIDAPVVLDVALWHCSKISDSWANVRRSGRMPAFRQNAINDSTASTSAASLGMLPTRFGPFCDRIRASNGTSSVSNMRSSVFSCFPNMMTEARSQTSTNCSNPIDAPRRPDTWHHIVRIQSSPAVARPYLLECNVDERPAPRAI</sequence>
<dbReference type="EMBL" id="CDSF01000138">
    <property type="protein sequence ID" value="CEP03045.1"/>
    <property type="molecule type" value="Genomic_DNA"/>
</dbReference>
<dbReference type="AlphaFoldDB" id="A0A0G4J642"/>
<organism evidence="1 2">
    <name type="scientific">Plasmodiophora brassicae</name>
    <name type="common">Clubroot disease agent</name>
    <dbReference type="NCBI Taxonomy" id="37360"/>
    <lineage>
        <taxon>Eukaryota</taxon>
        <taxon>Sar</taxon>
        <taxon>Rhizaria</taxon>
        <taxon>Endomyxa</taxon>
        <taxon>Phytomyxea</taxon>
        <taxon>Plasmodiophorida</taxon>
        <taxon>Plasmodiophoridae</taxon>
        <taxon>Plasmodiophora</taxon>
    </lineage>
</organism>
<evidence type="ECO:0000313" key="1">
    <source>
        <dbReference type="EMBL" id="CEP03045.1"/>
    </source>
</evidence>
<gene>
    <name evidence="1" type="ORF">PBRA_009263</name>
</gene>